<dbReference type="Proteomes" id="UP000735302">
    <property type="component" value="Unassembled WGS sequence"/>
</dbReference>
<keyword evidence="2" id="KW-1185">Reference proteome</keyword>
<proteinExistence type="predicted"/>
<name>A0AAV4BS50_9GAST</name>
<sequence length="72" mass="7883">MDQDVIRCAVNIAREKLGIAASGMDPAHWAVKRATRLLPVIKATKSVYCNREEEVQGEVQQLPPLPNALSGQ</sequence>
<dbReference type="AlphaFoldDB" id="A0AAV4BS50"/>
<protein>
    <submittedName>
        <fullName evidence="1">Uncharacterized protein</fullName>
    </submittedName>
</protein>
<organism evidence="1 2">
    <name type="scientific">Plakobranchus ocellatus</name>
    <dbReference type="NCBI Taxonomy" id="259542"/>
    <lineage>
        <taxon>Eukaryota</taxon>
        <taxon>Metazoa</taxon>
        <taxon>Spiralia</taxon>
        <taxon>Lophotrochozoa</taxon>
        <taxon>Mollusca</taxon>
        <taxon>Gastropoda</taxon>
        <taxon>Heterobranchia</taxon>
        <taxon>Euthyneura</taxon>
        <taxon>Panpulmonata</taxon>
        <taxon>Sacoglossa</taxon>
        <taxon>Placobranchoidea</taxon>
        <taxon>Plakobranchidae</taxon>
        <taxon>Plakobranchus</taxon>
    </lineage>
</organism>
<comment type="caution">
    <text evidence="1">The sequence shown here is derived from an EMBL/GenBank/DDBJ whole genome shotgun (WGS) entry which is preliminary data.</text>
</comment>
<evidence type="ECO:0000313" key="2">
    <source>
        <dbReference type="Proteomes" id="UP000735302"/>
    </source>
</evidence>
<gene>
    <name evidence="1" type="ORF">PoB_004831700</name>
</gene>
<reference evidence="1 2" key="1">
    <citation type="journal article" date="2021" name="Elife">
        <title>Chloroplast acquisition without the gene transfer in kleptoplastic sea slugs, Plakobranchus ocellatus.</title>
        <authorList>
            <person name="Maeda T."/>
            <person name="Takahashi S."/>
            <person name="Yoshida T."/>
            <person name="Shimamura S."/>
            <person name="Takaki Y."/>
            <person name="Nagai Y."/>
            <person name="Toyoda A."/>
            <person name="Suzuki Y."/>
            <person name="Arimoto A."/>
            <person name="Ishii H."/>
            <person name="Satoh N."/>
            <person name="Nishiyama T."/>
            <person name="Hasebe M."/>
            <person name="Maruyama T."/>
            <person name="Minagawa J."/>
            <person name="Obokata J."/>
            <person name="Shigenobu S."/>
        </authorList>
    </citation>
    <scope>NUCLEOTIDE SEQUENCE [LARGE SCALE GENOMIC DNA]</scope>
</reference>
<evidence type="ECO:0000313" key="1">
    <source>
        <dbReference type="EMBL" id="GFO21812.1"/>
    </source>
</evidence>
<accession>A0AAV4BS50</accession>
<dbReference type="EMBL" id="BLXT01005284">
    <property type="protein sequence ID" value="GFO21812.1"/>
    <property type="molecule type" value="Genomic_DNA"/>
</dbReference>